<dbReference type="OrthoDB" id="5593336at2"/>
<evidence type="ECO:0000313" key="2">
    <source>
        <dbReference type="EMBL" id="CCG88698.1"/>
    </source>
</evidence>
<feature type="chain" id="PRO_5004743351" description="DUF4354 domain-containing protein" evidence="1">
    <location>
        <begin position="22"/>
        <end position="126"/>
    </location>
</feature>
<dbReference type="RefSeq" id="WP_023656454.1">
    <property type="nucleotide sequence ID" value="NZ_CAHS01000021.1"/>
</dbReference>
<evidence type="ECO:0008006" key="4">
    <source>
        <dbReference type="Google" id="ProtNLM"/>
    </source>
</evidence>
<gene>
    <name evidence="2" type="ORF">EPIR_3335</name>
</gene>
<comment type="caution">
    <text evidence="2">The sequence shown here is derived from an EMBL/GenBank/DDBJ whole genome shotgun (WGS) entry which is preliminary data.</text>
</comment>
<organism evidence="2 3">
    <name type="scientific">Erwinia piriflorinigrans CFBP 5888</name>
    <dbReference type="NCBI Taxonomy" id="1161919"/>
    <lineage>
        <taxon>Bacteria</taxon>
        <taxon>Pseudomonadati</taxon>
        <taxon>Pseudomonadota</taxon>
        <taxon>Gammaproteobacteria</taxon>
        <taxon>Enterobacterales</taxon>
        <taxon>Erwiniaceae</taxon>
        <taxon>Erwinia</taxon>
    </lineage>
</organism>
<keyword evidence="1" id="KW-0732">Signal</keyword>
<reference evidence="2 3" key="1">
    <citation type="journal article" date="2013" name="Syst. Appl. Microbiol.">
        <title>Phylogenetic position and virulence apparatus of the pear flower necrosis pathogen Erwinia piriflorinigrans CFBP 5888T as assessed by comparative genomics.</title>
        <authorList>
            <person name="Smits T.H."/>
            <person name="Rezzonico F."/>
            <person name="Lopez M.M."/>
            <person name="Blom J."/>
            <person name="Goesmann A."/>
            <person name="Frey J.E."/>
            <person name="Duffy B."/>
        </authorList>
    </citation>
    <scope>NUCLEOTIDE SEQUENCE [LARGE SCALE GENOMIC DNA]</scope>
    <source>
        <strain evidence="3">CFBP5888</strain>
    </source>
</reference>
<evidence type="ECO:0000256" key="1">
    <source>
        <dbReference type="SAM" id="SignalP"/>
    </source>
</evidence>
<name>V5ZBD0_9GAMM</name>
<dbReference type="Proteomes" id="UP000018217">
    <property type="component" value="Unassembled WGS sequence"/>
</dbReference>
<dbReference type="Gene3D" id="2.60.40.4110">
    <property type="entry name" value="Protein of unknown function DUF4354"/>
    <property type="match status" value="1"/>
</dbReference>
<sequence length="126" mass="13402">MKRFMMAASVTMLGFCCAANAAVPDNAAVYSTEKSKGSMSIGGKDAYTKSFEVVVANLSDKDVDLSTLCLKAVAPDHQEFKLDTVDEKLTKGMVKKGQQVKGVAVFASDNAAVQQTALIKLTDDCK</sequence>
<dbReference type="EMBL" id="CAHS01000021">
    <property type="protein sequence ID" value="CCG88698.1"/>
    <property type="molecule type" value="Genomic_DNA"/>
</dbReference>
<keyword evidence="3" id="KW-1185">Reference proteome</keyword>
<proteinExistence type="predicted"/>
<feature type="signal peptide" evidence="1">
    <location>
        <begin position="1"/>
        <end position="21"/>
    </location>
</feature>
<dbReference type="InterPro" id="IPR025581">
    <property type="entry name" value="DUF4354"/>
</dbReference>
<protein>
    <recommendedName>
        <fullName evidence="4">DUF4354 domain-containing protein</fullName>
    </recommendedName>
</protein>
<dbReference type="AlphaFoldDB" id="V5ZBD0"/>
<evidence type="ECO:0000313" key="3">
    <source>
        <dbReference type="Proteomes" id="UP000018217"/>
    </source>
</evidence>
<dbReference type="Pfam" id="PF14263">
    <property type="entry name" value="DUF4354"/>
    <property type="match status" value="1"/>
</dbReference>
<accession>V5ZBD0</accession>
<dbReference type="STRING" id="1161919.EPIR_3335"/>